<dbReference type="GO" id="GO:0005789">
    <property type="term" value="C:endoplasmic reticulum membrane"/>
    <property type="evidence" value="ECO:0007669"/>
    <property type="project" value="UniProtKB-SubCell"/>
</dbReference>
<keyword evidence="13" id="KW-0812">Transmembrane</keyword>
<dbReference type="PANTHER" id="PTHR24292:SF54">
    <property type="entry name" value="CYP9F3-RELATED"/>
    <property type="match status" value="1"/>
</dbReference>
<organism evidence="14 15">
    <name type="scientific">Homarus americanus</name>
    <name type="common">American lobster</name>
    <dbReference type="NCBI Taxonomy" id="6706"/>
    <lineage>
        <taxon>Eukaryota</taxon>
        <taxon>Metazoa</taxon>
        <taxon>Ecdysozoa</taxon>
        <taxon>Arthropoda</taxon>
        <taxon>Crustacea</taxon>
        <taxon>Multicrustacea</taxon>
        <taxon>Malacostraca</taxon>
        <taxon>Eumalacostraca</taxon>
        <taxon>Eucarida</taxon>
        <taxon>Decapoda</taxon>
        <taxon>Pleocyemata</taxon>
        <taxon>Astacidea</taxon>
        <taxon>Nephropoidea</taxon>
        <taxon>Nephropidae</taxon>
        <taxon>Homarus</taxon>
    </lineage>
</organism>
<keyword evidence="10" id="KW-0408">Iron</keyword>
<evidence type="ECO:0000313" key="14">
    <source>
        <dbReference type="EMBL" id="KAG7155483.1"/>
    </source>
</evidence>
<dbReference type="InterPro" id="IPR050476">
    <property type="entry name" value="Insect_CytP450_Detox"/>
</dbReference>
<keyword evidence="9" id="KW-0560">Oxidoreductase</keyword>
<evidence type="ECO:0000256" key="9">
    <source>
        <dbReference type="ARBA" id="ARBA00023002"/>
    </source>
</evidence>
<evidence type="ECO:0000256" key="5">
    <source>
        <dbReference type="ARBA" id="ARBA00022617"/>
    </source>
</evidence>
<dbReference type="GO" id="GO:0005506">
    <property type="term" value="F:iron ion binding"/>
    <property type="evidence" value="ECO:0007669"/>
    <property type="project" value="InterPro"/>
</dbReference>
<comment type="subcellular location">
    <subcellularLocation>
        <location evidence="3">Endoplasmic reticulum membrane</location>
        <topology evidence="3">Peripheral membrane protein</topology>
    </subcellularLocation>
    <subcellularLocation>
        <location evidence="2">Microsome membrane</location>
        <topology evidence="2">Peripheral membrane protein</topology>
    </subcellularLocation>
</comment>
<dbReference type="Pfam" id="PF00067">
    <property type="entry name" value="p450"/>
    <property type="match status" value="1"/>
</dbReference>
<sequence>MGVEAWLILVVGVLGSWLLLAMGVEVWMLLMVGVLGSWAYTRKRHNYWSARGVSTPPYLPFLGHMHRLFSLTQSKWVYFWEVYRKYGGDKFCGLYEMHTPVLFISDPHLIKLICVKDFEHFVNRRDIGTFRKNSVVNKMLFNKMGSEWKALRSVMTPTFTSGKMRGMFPLICDKADALVSSSLKECAEKSYADMKYNFGSFTIETIASCAFGIDCDSKSDKNINFAKQANNIFAFSLTNLMKHAITRSVPTLSHALGLNKDQPEFLFFESVAEKAIQLRREGQRRGDFLDLLIEARVAEDSFIKNNHSTVNNDHTALTNNHTQAPSKCVLDDDTIIAQSVLFLLAGYDTMASTLTFTSFLLAKNPTHQQRLRRELQDLVQVHGDVTNQVARDGSDYTRW</sequence>
<evidence type="ECO:0000256" key="10">
    <source>
        <dbReference type="ARBA" id="ARBA00023004"/>
    </source>
</evidence>
<comment type="cofactor">
    <cofactor evidence="1">
        <name>heme</name>
        <dbReference type="ChEBI" id="CHEBI:30413"/>
    </cofactor>
</comment>
<evidence type="ECO:0000256" key="2">
    <source>
        <dbReference type="ARBA" id="ARBA00004174"/>
    </source>
</evidence>
<accession>A0A8J5ML26</accession>
<keyword evidence="12 13" id="KW-0472">Membrane</keyword>
<reference evidence="14" key="1">
    <citation type="journal article" date="2021" name="Sci. Adv.">
        <title>The American lobster genome reveals insights on longevity, neural, and immune adaptations.</title>
        <authorList>
            <person name="Polinski J.M."/>
            <person name="Zimin A.V."/>
            <person name="Clark K.F."/>
            <person name="Kohn A.B."/>
            <person name="Sadowski N."/>
            <person name="Timp W."/>
            <person name="Ptitsyn A."/>
            <person name="Khanna P."/>
            <person name="Romanova D.Y."/>
            <person name="Williams P."/>
            <person name="Greenwood S.J."/>
            <person name="Moroz L.L."/>
            <person name="Walt D.R."/>
            <person name="Bodnar A.G."/>
        </authorList>
    </citation>
    <scope>NUCLEOTIDE SEQUENCE</scope>
    <source>
        <strain evidence="14">GMGI-L3</strain>
    </source>
</reference>
<keyword evidence="6" id="KW-0479">Metal-binding</keyword>
<keyword evidence="13" id="KW-1133">Transmembrane helix</keyword>
<proteinExistence type="inferred from homology"/>
<dbReference type="EMBL" id="JAHLQT010041527">
    <property type="protein sequence ID" value="KAG7155483.1"/>
    <property type="molecule type" value="Genomic_DNA"/>
</dbReference>
<keyword evidence="7" id="KW-0256">Endoplasmic reticulum</keyword>
<dbReference type="Proteomes" id="UP000747542">
    <property type="component" value="Unassembled WGS sequence"/>
</dbReference>
<keyword evidence="11" id="KW-0503">Monooxygenase</keyword>
<keyword evidence="5" id="KW-0349">Heme</keyword>
<feature type="transmembrane region" description="Helical" evidence="13">
    <location>
        <begin position="6"/>
        <end position="35"/>
    </location>
</feature>
<dbReference type="GO" id="GO:0020037">
    <property type="term" value="F:heme binding"/>
    <property type="evidence" value="ECO:0007669"/>
    <property type="project" value="InterPro"/>
</dbReference>
<evidence type="ECO:0000256" key="8">
    <source>
        <dbReference type="ARBA" id="ARBA00022848"/>
    </source>
</evidence>
<dbReference type="GO" id="GO:0004497">
    <property type="term" value="F:monooxygenase activity"/>
    <property type="evidence" value="ECO:0007669"/>
    <property type="project" value="UniProtKB-KW"/>
</dbReference>
<dbReference type="GO" id="GO:0016705">
    <property type="term" value="F:oxidoreductase activity, acting on paired donors, with incorporation or reduction of molecular oxygen"/>
    <property type="evidence" value="ECO:0007669"/>
    <property type="project" value="InterPro"/>
</dbReference>
<name>A0A8J5ML26_HOMAM</name>
<evidence type="ECO:0000256" key="1">
    <source>
        <dbReference type="ARBA" id="ARBA00001971"/>
    </source>
</evidence>
<dbReference type="Gene3D" id="1.10.630.10">
    <property type="entry name" value="Cytochrome P450"/>
    <property type="match status" value="1"/>
</dbReference>
<evidence type="ECO:0000256" key="6">
    <source>
        <dbReference type="ARBA" id="ARBA00022723"/>
    </source>
</evidence>
<keyword evidence="15" id="KW-1185">Reference proteome</keyword>
<comment type="similarity">
    <text evidence="4">Belongs to the cytochrome P450 family.</text>
</comment>
<evidence type="ECO:0000256" key="11">
    <source>
        <dbReference type="ARBA" id="ARBA00023033"/>
    </source>
</evidence>
<protein>
    <submittedName>
        <fullName evidence="14">Cytochrome P450 3A11-like 2</fullName>
    </submittedName>
</protein>
<evidence type="ECO:0000313" key="15">
    <source>
        <dbReference type="Proteomes" id="UP000747542"/>
    </source>
</evidence>
<dbReference type="InterPro" id="IPR002402">
    <property type="entry name" value="Cyt_P450_E_grp-II"/>
</dbReference>
<comment type="caution">
    <text evidence="14">The sequence shown here is derived from an EMBL/GenBank/DDBJ whole genome shotgun (WGS) entry which is preliminary data.</text>
</comment>
<dbReference type="SUPFAM" id="SSF48264">
    <property type="entry name" value="Cytochrome P450"/>
    <property type="match status" value="1"/>
</dbReference>
<keyword evidence="8" id="KW-0492">Microsome</keyword>
<dbReference type="InterPro" id="IPR001128">
    <property type="entry name" value="Cyt_P450"/>
</dbReference>
<evidence type="ECO:0000256" key="7">
    <source>
        <dbReference type="ARBA" id="ARBA00022824"/>
    </source>
</evidence>
<gene>
    <name evidence="14" type="primary">Cyp3a11-L2</name>
    <name evidence="14" type="ORF">Hamer_G021227</name>
</gene>
<dbReference type="AlphaFoldDB" id="A0A8J5ML26"/>
<evidence type="ECO:0000256" key="4">
    <source>
        <dbReference type="ARBA" id="ARBA00010617"/>
    </source>
</evidence>
<dbReference type="PRINTS" id="PR00464">
    <property type="entry name" value="EP450II"/>
</dbReference>
<evidence type="ECO:0000256" key="3">
    <source>
        <dbReference type="ARBA" id="ARBA00004406"/>
    </source>
</evidence>
<dbReference type="PANTHER" id="PTHR24292">
    <property type="entry name" value="CYTOCHROME P450"/>
    <property type="match status" value="1"/>
</dbReference>
<evidence type="ECO:0000256" key="13">
    <source>
        <dbReference type="SAM" id="Phobius"/>
    </source>
</evidence>
<dbReference type="InterPro" id="IPR036396">
    <property type="entry name" value="Cyt_P450_sf"/>
</dbReference>
<evidence type="ECO:0000256" key="12">
    <source>
        <dbReference type="ARBA" id="ARBA00023136"/>
    </source>
</evidence>